<dbReference type="GeneID" id="93072982"/>
<reference evidence="2" key="2">
    <citation type="submission" date="2015-10" db="EMBL/GenBank/DDBJ databases">
        <title>Improved Draft Genome Sequence of Clostridium pasteurianum Strain ATCC 6013 (DSM 525) Using a Hybrid Next-Generation Sequencing Approach.</title>
        <authorList>
            <person name="Pyne M.E."/>
            <person name="Utturkar S.M."/>
            <person name="Brown S.D."/>
            <person name="Moo-Young M."/>
            <person name="Chung D.A."/>
            <person name="Chou P.C."/>
        </authorList>
    </citation>
    <scope>NUCLEOTIDE SEQUENCE</scope>
    <source>
        <strain evidence="2">ATCC 6013</strain>
    </source>
</reference>
<name>A0A0H3J7B5_CLOPA</name>
<gene>
    <name evidence="1" type="ORF">CLPA_c07700</name>
    <name evidence="2" type="ORF">CP6013_02381</name>
</gene>
<sequence length="257" mass="29124">MRLGNYMYSLLNANMDLNYKRQSLIQSSVKAINKNLNKRLSTNIINDISFDSGKQLIANSQLLASITKVKEQDVKPLIADNNVLDFVEGDYYKVQTGSGITAILTSGVDGTVYMPYDKLNLGEDFSLAPSDYREIGKVEKLFTYLSTDKTGYCAYSNYSKTEIKQMLGNVGIKPGWFEIKNDGKSNKFYMLDNGIIYPEYQVEDQRGGFNQRNWFKDGYTENSSFIVDGKEYKLDENGHLNIPEGTACVMENIKMIK</sequence>
<dbReference type="eggNOG" id="ENOG502Z96X">
    <property type="taxonomic scope" value="Bacteria"/>
</dbReference>
<dbReference type="RefSeq" id="WP_003446340.1">
    <property type="nucleotide sequence ID" value="NZ_ANZB01000010.1"/>
</dbReference>
<keyword evidence="4" id="KW-1185">Reference proteome</keyword>
<accession>A0A0H3J7B5</accession>
<reference evidence="1 4" key="1">
    <citation type="journal article" date="2015" name="Genome Announc.">
        <title>Complete Genome Sequence of the Nitrogen-Fixing and Solvent-Producing Clostridium pasteurianum DSM 525.</title>
        <authorList>
            <person name="Poehlein A."/>
            <person name="Grosse-Honebrink A."/>
            <person name="Zhang Y."/>
            <person name="Minton N.P."/>
            <person name="Daniel R."/>
        </authorList>
    </citation>
    <scope>NUCLEOTIDE SEQUENCE [LARGE SCALE GENOMIC DNA]</scope>
    <source>
        <strain evidence="1">DSM 525</strain>
        <strain evidence="4">DSM 525 / ATCC 6013</strain>
    </source>
</reference>
<dbReference type="EMBL" id="JPGY02000001">
    <property type="protein sequence ID" value="KRU13133.1"/>
    <property type="molecule type" value="Genomic_DNA"/>
</dbReference>
<evidence type="ECO:0000313" key="1">
    <source>
        <dbReference type="EMBL" id="AJA50858.1"/>
    </source>
</evidence>
<dbReference type="KEGG" id="cpat:CLPA_c07700"/>
<dbReference type="KEGG" id="cpae:CPAST_c07700"/>
<dbReference type="PATRIC" id="fig|1262449.3.peg.2795"/>
<organism evidence="1 4">
    <name type="scientific">Clostridium pasteurianum DSM 525 = ATCC 6013</name>
    <dbReference type="NCBI Taxonomy" id="1262449"/>
    <lineage>
        <taxon>Bacteria</taxon>
        <taxon>Bacillati</taxon>
        <taxon>Bacillota</taxon>
        <taxon>Clostridia</taxon>
        <taxon>Eubacteriales</taxon>
        <taxon>Clostridiaceae</taxon>
        <taxon>Clostridium</taxon>
    </lineage>
</organism>
<evidence type="ECO:0000313" key="4">
    <source>
        <dbReference type="Proteomes" id="UP000030905"/>
    </source>
</evidence>
<reference evidence="2 3" key="3">
    <citation type="journal article" name="Genome Announc.">
        <title>Improved Draft Genome Sequence of Clostridium pasteurianum Strain ATCC 6013 (DSM 525) Using a Hybrid Next-Generation Sequencing Approach.</title>
        <authorList>
            <person name="Pyne M.E."/>
            <person name="Utturkar S."/>
            <person name="Brown S.D."/>
            <person name="Moo-Young M."/>
            <person name="Chung D.A."/>
            <person name="Chou C.P."/>
        </authorList>
    </citation>
    <scope>NUCLEOTIDE SEQUENCE [LARGE SCALE GENOMIC DNA]</scope>
    <source>
        <strain evidence="2 3">ATCC 6013</strain>
    </source>
</reference>
<protein>
    <submittedName>
        <fullName evidence="1">Uncharacterized protein</fullName>
    </submittedName>
</protein>
<dbReference type="AlphaFoldDB" id="A0A0H3J7B5"/>
<dbReference type="EMBL" id="CP009268">
    <property type="protein sequence ID" value="AJA50858.1"/>
    <property type="molecule type" value="Genomic_DNA"/>
</dbReference>
<proteinExistence type="predicted"/>
<evidence type="ECO:0000313" key="2">
    <source>
        <dbReference type="EMBL" id="KRU13133.1"/>
    </source>
</evidence>
<dbReference type="Proteomes" id="UP000030905">
    <property type="component" value="Chromosome"/>
</dbReference>
<dbReference type="Proteomes" id="UP000028042">
    <property type="component" value="Unassembled WGS sequence"/>
</dbReference>
<evidence type="ECO:0000313" key="3">
    <source>
        <dbReference type="Proteomes" id="UP000028042"/>
    </source>
</evidence>